<evidence type="ECO:0000313" key="5">
    <source>
        <dbReference type="Proteomes" id="UP000182179"/>
    </source>
</evidence>
<keyword evidence="1" id="KW-1133">Transmembrane helix</keyword>
<organism evidence="2 4">
    <name type="scientific">Pseudomonas costantinii</name>
    <dbReference type="NCBI Taxonomy" id="168469"/>
    <lineage>
        <taxon>Bacteria</taxon>
        <taxon>Pseudomonadati</taxon>
        <taxon>Pseudomonadota</taxon>
        <taxon>Gammaproteobacteria</taxon>
        <taxon>Pseudomonadales</taxon>
        <taxon>Pseudomonadaceae</taxon>
        <taxon>Pseudomonas</taxon>
    </lineage>
</organism>
<keyword evidence="1" id="KW-0472">Membrane</keyword>
<evidence type="ECO:0000313" key="2">
    <source>
        <dbReference type="EMBL" id="OIN47352.1"/>
    </source>
</evidence>
<comment type="caution">
    <text evidence="2">The sequence shown here is derived from an EMBL/GenBank/DDBJ whole genome shotgun (WGS) entry which is preliminary data.</text>
</comment>
<dbReference type="EMBL" id="FNTS01000002">
    <property type="protein sequence ID" value="SEE45611.1"/>
    <property type="molecule type" value="Genomic_DNA"/>
</dbReference>
<gene>
    <name evidence="2" type="ORF">BFL40_25765</name>
    <name evidence="3" type="ORF">SAMN04515675_5647</name>
</gene>
<evidence type="ECO:0000313" key="3">
    <source>
        <dbReference type="EMBL" id="SEE45611.1"/>
    </source>
</evidence>
<feature type="transmembrane region" description="Helical" evidence="1">
    <location>
        <begin position="41"/>
        <end position="59"/>
    </location>
</feature>
<dbReference type="Proteomes" id="UP000181661">
    <property type="component" value="Unassembled WGS sequence"/>
</dbReference>
<dbReference type="RefSeq" id="WP_071486576.1">
    <property type="nucleotide sequence ID" value="NZ_FNTS01000002.1"/>
</dbReference>
<reference evidence="2 4" key="1">
    <citation type="submission" date="2016-08" db="EMBL/GenBank/DDBJ databases">
        <title>Draft genome sequence of Pseudomonas costantinii LMG 22119, type strain isolated from cultivated mushroom (Agaricus bisporus) sporophores.</title>
        <authorList>
            <person name="Tambong J.T."/>
        </authorList>
    </citation>
    <scope>NUCLEOTIDE SEQUENCE [LARGE SCALE GENOMIC DNA]</scope>
    <source>
        <strain evidence="2 4">LMG 22119</strain>
    </source>
</reference>
<dbReference type="AlphaFoldDB" id="A0A1S2ULP9"/>
<dbReference type="OrthoDB" id="7012855at2"/>
<dbReference type="EMBL" id="MDDR01000044">
    <property type="protein sequence ID" value="OIN47352.1"/>
    <property type="molecule type" value="Genomic_DNA"/>
</dbReference>
<keyword evidence="1" id="KW-0812">Transmembrane</keyword>
<evidence type="ECO:0000256" key="1">
    <source>
        <dbReference type="SAM" id="Phobius"/>
    </source>
</evidence>
<name>A0A1S2ULP9_9PSED</name>
<protein>
    <submittedName>
        <fullName evidence="2">Uncharacterized protein</fullName>
    </submittedName>
</protein>
<keyword evidence="5" id="KW-1185">Reference proteome</keyword>
<reference evidence="3 5" key="2">
    <citation type="submission" date="2016-10" db="EMBL/GenBank/DDBJ databases">
        <authorList>
            <person name="Varghese N."/>
            <person name="Submissions S."/>
        </authorList>
    </citation>
    <scope>NUCLEOTIDE SEQUENCE [LARGE SCALE GENOMIC DNA]</scope>
    <source>
        <strain evidence="3 5">BS2773</strain>
    </source>
</reference>
<sequence length="109" mass="12661">MSTARHSQANAYLSTLEDALRLHTLRLKKLQRFWIPLQQRAPKWVLALWIIGVCVSLAIQCYSHWLVTAPLICGLIVVEIIVDETQMTLLLRADQARDLLREARDSYRY</sequence>
<evidence type="ECO:0000313" key="4">
    <source>
        <dbReference type="Proteomes" id="UP000181661"/>
    </source>
</evidence>
<proteinExistence type="predicted"/>
<accession>A0A1S2ULP9</accession>
<dbReference type="Proteomes" id="UP000182179">
    <property type="component" value="Unassembled WGS sequence"/>
</dbReference>